<dbReference type="PROSITE" id="PS51257">
    <property type="entry name" value="PROKAR_LIPOPROTEIN"/>
    <property type="match status" value="1"/>
</dbReference>
<gene>
    <name evidence="3" type="ordered locus">LOC_Os11g16930</name>
</gene>
<reference evidence="4" key="2">
    <citation type="journal article" date="2008" name="Nucleic Acids Res.">
        <title>The rice annotation project database (RAP-DB): 2008 update.</title>
        <authorList>
            <consortium name="The rice annotation project (RAP)"/>
        </authorList>
    </citation>
    <scope>GENOME REANNOTATION</scope>
    <source>
        <strain evidence="4">cv. Nipponbare</strain>
    </source>
</reference>
<dbReference type="AlphaFoldDB" id="Q2R7D9"/>
<proteinExistence type="predicted"/>
<dbReference type="Proteomes" id="UP000000763">
    <property type="component" value="Chromosome 11"/>
</dbReference>
<dbReference type="InterPro" id="IPR054722">
    <property type="entry name" value="PolX-like_BBD"/>
</dbReference>
<reference evidence="4" key="1">
    <citation type="journal article" date="2005" name="Nature">
        <title>The map-based sequence of the rice genome.</title>
        <authorList>
            <consortium name="International rice genome sequencing project (IRGSP)"/>
            <person name="Matsumoto T."/>
            <person name="Wu J."/>
            <person name="Kanamori H."/>
            <person name="Katayose Y."/>
            <person name="Fujisawa M."/>
            <person name="Namiki N."/>
            <person name="Mizuno H."/>
            <person name="Yamamoto K."/>
            <person name="Antonio B.A."/>
            <person name="Baba T."/>
            <person name="Sakata K."/>
            <person name="Nagamura Y."/>
            <person name="Aoki H."/>
            <person name="Arikawa K."/>
            <person name="Arita K."/>
            <person name="Bito T."/>
            <person name="Chiden Y."/>
            <person name="Fujitsuka N."/>
            <person name="Fukunaka R."/>
            <person name="Hamada M."/>
            <person name="Harada C."/>
            <person name="Hayashi A."/>
            <person name="Hijishita S."/>
            <person name="Honda M."/>
            <person name="Hosokawa S."/>
            <person name="Ichikawa Y."/>
            <person name="Idonuma A."/>
            <person name="Iijima M."/>
            <person name="Ikeda M."/>
            <person name="Ikeno M."/>
            <person name="Ito K."/>
            <person name="Ito S."/>
            <person name="Ito T."/>
            <person name="Ito Y."/>
            <person name="Ito Y."/>
            <person name="Iwabuchi A."/>
            <person name="Kamiya K."/>
            <person name="Karasawa W."/>
            <person name="Kurita K."/>
            <person name="Katagiri S."/>
            <person name="Kikuta A."/>
            <person name="Kobayashi H."/>
            <person name="Kobayashi N."/>
            <person name="Machita K."/>
            <person name="Maehara T."/>
            <person name="Masukawa M."/>
            <person name="Mizubayashi T."/>
            <person name="Mukai Y."/>
            <person name="Nagasaki H."/>
            <person name="Nagata Y."/>
            <person name="Naito S."/>
            <person name="Nakashima M."/>
            <person name="Nakama Y."/>
            <person name="Nakamichi Y."/>
            <person name="Nakamura M."/>
            <person name="Meguro A."/>
            <person name="Negishi M."/>
            <person name="Ohta I."/>
            <person name="Ohta T."/>
            <person name="Okamoto M."/>
            <person name="Ono N."/>
            <person name="Saji S."/>
            <person name="Sakaguchi M."/>
            <person name="Sakai K."/>
            <person name="Shibata M."/>
            <person name="Shimokawa T."/>
            <person name="Song J."/>
            <person name="Takazaki Y."/>
            <person name="Terasawa K."/>
            <person name="Tsugane M."/>
            <person name="Tsuji K."/>
            <person name="Ueda S."/>
            <person name="Waki K."/>
            <person name="Yamagata H."/>
            <person name="Yamamoto M."/>
            <person name="Yamamoto S."/>
            <person name="Yamane H."/>
            <person name="Yoshiki S."/>
            <person name="Yoshihara R."/>
            <person name="Yukawa K."/>
            <person name="Zhong H."/>
            <person name="Yano M."/>
            <person name="Yuan Q."/>
            <person name="Ouyang S."/>
            <person name="Liu J."/>
            <person name="Jones K.M."/>
            <person name="Gansberger K."/>
            <person name="Moffat K."/>
            <person name="Hill J."/>
            <person name="Bera J."/>
            <person name="Fadrosh D."/>
            <person name="Jin S."/>
            <person name="Johri S."/>
            <person name="Kim M."/>
            <person name="Overton L."/>
            <person name="Reardon M."/>
            <person name="Tsitrin T."/>
            <person name="Vuong H."/>
            <person name="Weaver B."/>
            <person name="Ciecko A."/>
            <person name="Tallon L."/>
            <person name="Jackson J."/>
            <person name="Pai G."/>
            <person name="Aken S.V."/>
            <person name="Utterback T."/>
            <person name="Reidmuller S."/>
            <person name="Feldblyum T."/>
            <person name="Hsiao J."/>
            <person name="Zismann V."/>
            <person name="Iobst S."/>
            <person name="de Vazeille A.R."/>
            <person name="Buell C.R."/>
            <person name="Ying K."/>
            <person name="Li Y."/>
            <person name="Lu T."/>
            <person name="Huang Y."/>
            <person name="Zhao Q."/>
            <person name="Feng Q."/>
            <person name="Zhang L."/>
            <person name="Zhu J."/>
            <person name="Weng Q."/>
            <person name="Mu J."/>
            <person name="Lu Y."/>
            <person name="Fan D."/>
            <person name="Liu Y."/>
            <person name="Guan J."/>
            <person name="Zhang Y."/>
            <person name="Yu S."/>
            <person name="Liu X."/>
            <person name="Zhang Y."/>
            <person name="Hong G."/>
            <person name="Han B."/>
            <person name="Choisne N."/>
            <person name="Demange N."/>
            <person name="Orjeda G."/>
            <person name="Samain S."/>
            <person name="Cattolico L."/>
            <person name="Pelletier E."/>
            <person name="Couloux A."/>
            <person name="Segurens B."/>
            <person name="Wincker P."/>
            <person name="D'Hont A."/>
            <person name="Scarpelli C."/>
            <person name="Weissenbach J."/>
            <person name="Salanoubat M."/>
            <person name="Quetier F."/>
            <person name="Yu Y."/>
            <person name="Kim H.R."/>
            <person name="Rambo T."/>
            <person name="Currie J."/>
            <person name="Collura K."/>
            <person name="Luo M."/>
            <person name="Yang T."/>
            <person name="Ammiraju J.S.S."/>
            <person name="Engler F."/>
            <person name="Soderlund C."/>
            <person name="Wing R.A."/>
            <person name="Palmer L.E."/>
            <person name="de la Bastide M."/>
            <person name="Spiegel L."/>
            <person name="Nascimento L."/>
            <person name="Zutavern T."/>
            <person name="O'Shaughnessy A."/>
            <person name="Dike S."/>
            <person name="Dedhia N."/>
            <person name="Preston R."/>
            <person name="Balija V."/>
            <person name="McCombie W.R."/>
            <person name="Chow T."/>
            <person name="Chen H."/>
            <person name="Chung M."/>
            <person name="Chen C."/>
            <person name="Shaw J."/>
            <person name="Wu H."/>
            <person name="Hsiao K."/>
            <person name="Chao Y."/>
            <person name="Chu M."/>
            <person name="Cheng C."/>
            <person name="Hour A."/>
            <person name="Lee P."/>
            <person name="Lin S."/>
            <person name="Lin Y."/>
            <person name="Liou J."/>
            <person name="Liu S."/>
            <person name="Hsing Y."/>
            <person name="Raghuvanshi S."/>
            <person name="Mohanty A."/>
            <person name="Bharti A.K."/>
            <person name="Gaur A."/>
            <person name="Gupta V."/>
            <person name="Kumar D."/>
            <person name="Ravi V."/>
            <person name="Vij S."/>
            <person name="Kapur A."/>
            <person name="Khurana P."/>
            <person name="Khurana P."/>
            <person name="Khurana J.P."/>
            <person name="Tyagi A.K."/>
            <person name="Gaikwad K."/>
            <person name="Singh A."/>
            <person name="Dalal V."/>
            <person name="Srivastava S."/>
            <person name="Dixit A."/>
            <person name="Pal A.K."/>
            <person name="Ghazi I.A."/>
            <person name="Yadav M."/>
            <person name="Pandit A."/>
            <person name="Bhargava A."/>
            <person name="Sureshbabu K."/>
            <person name="Batra K."/>
            <person name="Sharma T.R."/>
            <person name="Mohapatra T."/>
            <person name="Singh N.K."/>
            <person name="Messing J."/>
            <person name="Nelson A.B."/>
            <person name="Fuks G."/>
            <person name="Kavchok S."/>
            <person name="Keizer G."/>
            <person name="Linton E."/>
            <person name="Llaca V."/>
            <person name="Song R."/>
            <person name="Tanyolac B."/>
            <person name="Young S."/>
            <person name="Ho-Il K."/>
            <person name="Hahn J.H."/>
            <person name="Sangsakoo G."/>
            <person name="Vanavichit A."/>
            <person name="de Mattos Luiz.A.T."/>
            <person name="Zimmer P.D."/>
            <person name="Malone G."/>
            <person name="Dellagostin O."/>
            <person name="de Oliveira A.C."/>
            <person name="Bevan M."/>
            <person name="Bancroft I."/>
            <person name="Minx P."/>
            <person name="Cordum H."/>
            <person name="Wilson R."/>
            <person name="Cheng Z."/>
            <person name="Jin W."/>
            <person name="Jiang J."/>
            <person name="Leong S.A."/>
            <person name="Iwama H."/>
            <person name="Gojobori T."/>
            <person name="Itoh T."/>
            <person name="Niimura Y."/>
            <person name="Fujii Y."/>
            <person name="Habara T."/>
            <person name="Sakai H."/>
            <person name="Sato Y."/>
            <person name="Wilson G."/>
            <person name="Kumar K."/>
            <person name="McCouch S."/>
            <person name="Juretic N."/>
            <person name="Hoen D."/>
            <person name="Wright S."/>
            <person name="Bruskiewich R."/>
            <person name="Bureau T."/>
            <person name="Miyao A."/>
            <person name="Hirochika H."/>
            <person name="Nishikawa T."/>
            <person name="Kadowaki K."/>
            <person name="Sugiura M."/>
            <person name="Burr B."/>
            <person name="Sasaki T."/>
        </authorList>
    </citation>
    <scope>NUCLEOTIDE SEQUENCE [LARGE SCALE GENOMIC DNA]</scope>
    <source>
        <strain evidence="4">cv. Nipponbare</strain>
    </source>
</reference>
<evidence type="ECO:0000256" key="1">
    <source>
        <dbReference type="SAM" id="SignalP"/>
    </source>
</evidence>
<evidence type="ECO:0000313" key="4">
    <source>
        <dbReference type="Proteomes" id="UP000000763"/>
    </source>
</evidence>
<sequence length="164" mass="17493">MSWHRAGVLLLGAQSCLPVPGVPAVGGIGSVLLSMARMGWKLCHVFRLYTVVVEMNLTQAEEEPTLLMAQVMGMLLAGEATSDRTTQQVHLTEKKVVMDHDGDGEGAGDWFLDTGATNHMTGVRSAFADLDTSVMGTVKFGDGSVIEIRGRGCTALTFVSNKHS</sequence>
<dbReference type="EMBL" id="AC135499">
    <property type="protein sequence ID" value="AAX94900.1"/>
    <property type="molecule type" value="Genomic_DNA"/>
</dbReference>
<evidence type="ECO:0000259" key="2">
    <source>
        <dbReference type="Pfam" id="PF22936"/>
    </source>
</evidence>
<name>Q2R7D9_ORYSJ</name>
<evidence type="ECO:0000313" key="3">
    <source>
        <dbReference type="EMBL" id="AAX94900.1"/>
    </source>
</evidence>
<dbReference type="Pfam" id="PF22936">
    <property type="entry name" value="Pol_BBD"/>
    <property type="match status" value="1"/>
</dbReference>
<feature type="chain" id="PRO_5024380496" evidence="1">
    <location>
        <begin position="19"/>
        <end position="164"/>
    </location>
</feature>
<organism evidence="3 4">
    <name type="scientific">Oryza sativa subsp. japonica</name>
    <name type="common">Rice</name>
    <dbReference type="NCBI Taxonomy" id="39947"/>
    <lineage>
        <taxon>Eukaryota</taxon>
        <taxon>Viridiplantae</taxon>
        <taxon>Streptophyta</taxon>
        <taxon>Embryophyta</taxon>
        <taxon>Tracheophyta</taxon>
        <taxon>Spermatophyta</taxon>
        <taxon>Magnoliopsida</taxon>
        <taxon>Liliopsida</taxon>
        <taxon>Poales</taxon>
        <taxon>Poaceae</taxon>
        <taxon>BOP clade</taxon>
        <taxon>Oryzoideae</taxon>
        <taxon>Oryzeae</taxon>
        <taxon>Oryzinae</taxon>
        <taxon>Oryza</taxon>
        <taxon>Oryza sativa</taxon>
    </lineage>
</organism>
<protein>
    <submittedName>
        <fullName evidence="3">Transposon protein, putative, unclassified</fullName>
    </submittedName>
</protein>
<accession>Q2R7D9</accession>
<feature type="signal peptide" evidence="1">
    <location>
        <begin position="1"/>
        <end position="18"/>
    </location>
</feature>
<keyword evidence="1" id="KW-0732">Signal</keyword>
<feature type="domain" description="Retrovirus-related Pol polyprotein from transposon TNT 1-94-like beta-barrel" evidence="2">
    <location>
        <begin position="110"/>
        <end position="159"/>
    </location>
</feature>